<dbReference type="PANTHER" id="PTHR46825:SF9">
    <property type="entry name" value="BETA-LACTAMASE-RELATED DOMAIN-CONTAINING PROTEIN"/>
    <property type="match status" value="1"/>
</dbReference>
<dbReference type="PROSITE" id="PS51257">
    <property type="entry name" value="PROKAR_LIPOPROTEIN"/>
    <property type="match status" value="1"/>
</dbReference>
<dbReference type="Gene3D" id="3.40.710.10">
    <property type="entry name" value="DD-peptidase/beta-lactamase superfamily"/>
    <property type="match status" value="1"/>
</dbReference>
<organism evidence="2">
    <name type="scientific">marine metagenome</name>
    <dbReference type="NCBI Taxonomy" id="408172"/>
    <lineage>
        <taxon>unclassified sequences</taxon>
        <taxon>metagenomes</taxon>
        <taxon>ecological metagenomes</taxon>
    </lineage>
</organism>
<evidence type="ECO:0000259" key="1">
    <source>
        <dbReference type="Pfam" id="PF00144"/>
    </source>
</evidence>
<dbReference type="InterPro" id="IPR012338">
    <property type="entry name" value="Beta-lactam/transpept-like"/>
</dbReference>
<dbReference type="Pfam" id="PF00144">
    <property type="entry name" value="Beta-lactamase"/>
    <property type="match status" value="1"/>
</dbReference>
<dbReference type="AlphaFoldDB" id="A0A381QIT5"/>
<dbReference type="InterPro" id="IPR001466">
    <property type="entry name" value="Beta-lactam-related"/>
</dbReference>
<feature type="domain" description="Beta-lactamase-related" evidence="1">
    <location>
        <begin position="39"/>
        <end position="359"/>
    </location>
</feature>
<sequence>MKRQNDIILFVTLLFLVACTEEVKSPSIDFPIDGINNLFVDIDEQRMPGCALGIIHNGEYVFKNGYGLANLEHNIPIDSSSIFRTGSLSKQFTAMAIAILSERGKLDLDADVHEYLPELIDYGYKVTVRQMIHHLAGMGDYDPDLFFIADGKPFDFGNKNFWTIEEFFGAVSQVALRMPPETKWQYSNLAYFLLAHVVERVSGMTLREFSDREIFTPLGMSKTFFNDNVNTPVENRVDGYKKINENSYEIYMTNLNFIGDGGVYTNIDDFIKWDRNFYDNQLDSASDNLISVTTTPFDFEARENKLFGESQYAFGHFVGSSHGQEVIGHTGGWVGFNTVYLRYPDLSLSIVNFCNSTDVSAANLGNEAAKISINWLTKK</sequence>
<evidence type="ECO:0000313" key="2">
    <source>
        <dbReference type="EMBL" id="SUZ78858.1"/>
    </source>
</evidence>
<gene>
    <name evidence="2" type="ORF">METZ01_LOCUS31712</name>
</gene>
<dbReference type="InterPro" id="IPR050491">
    <property type="entry name" value="AmpC-like"/>
</dbReference>
<name>A0A381QIT5_9ZZZZ</name>
<dbReference type="SUPFAM" id="SSF56601">
    <property type="entry name" value="beta-lactamase/transpeptidase-like"/>
    <property type="match status" value="1"/>
</dbReference>
<protein>
    <recommendedName>
        <fullName evidence="1">Beta-lactamase-related domain-containing protein</fullName>
    </recommendedName>
</protein>
<dbReference type="EMBL" id="UINC01001370">
    <property type="protein sequence ID" value="SUZ78858.1"/>
    <property type="molecule type" value="Genomic_DNA"/>
</dbReference>
<proteinExistence type="predicted"/>
<reference evidence="2" key="1">
    <citation type="submission" date="2018-05" db="EMBL/GenBank/DDBJ databases">
        <authorList>
            <person name="Lanie J.A."/>
            <person name="Ng W.-L."/>
            <person name="Kazmierczak K.M."/>
            <person name="Andrzejewski T.M."/>
            <person name="Davidsen T.M."/>
            <person name="Wayne K.J."/>
            <person name="Tettelin H."/>
            <person name="Glass J.I."/>
            <person name="Rusch D."/>
            <person name="Podicherti R."/>
            <person name="Tsui H.-C.T."/>
            <person name="Winkler M.E."/>
        </authorList>
    </citation>
    <scope>NUCLEOTIDE SEQUENCE</scope>
</reference>
<dbReference type="PANTHER" id="PTHR46825">
    <property type="entry name" value="D-ALANYL-D-ALANINE-CARBOXYPEPTIDASE/ENDOPEPTIDASE AMPH"/>
    <property type="match status" value="1"/>
</dbReference>
<accession>A0A381QIT5</accession>